<sequence length="91" mass="9796">MCAFIVECADKRWKSKASSDVYLLAMGGGSVGKPIEGNGRESFKICGITNATDGCEDDQIITASSLMFCPLPSGRFKAGSKQERTKNWPNS</sequence>
<organism evidence="1 2">
    <name type="scientific">Ditylenchus dipsaci</name>
    <dbReference type="NCBI Taxonomy" id="166011"/>
    <lineage>
        <taxon>Eukaryota</taxon>
        <taxon>Metazoa</taxon>
        <taxon>Ecdysozoa</taxon>
        <taxon>Nematoda</taxon>
        <taxon>Chromadorea</taxon>
        <taxon>Rhabditida</taxon>
        <taxon>Tylenchina</taxon>
        <taxon>Tylenchomorpha</taxon>
        <taxon>Sphaerularioidea</taxon>
        <taxon>Anguinidae</taxon>
        <taxon>Anguininae</taxon>
        <taxon>Ditylenchus</taxon>
    </lineage>
</organism>
<evidence type="ECO:0000313" key="1">
    <source>
        <dbReference type="Proteomes" id="UP000887574"/>
    </source>
</evidence>
<dbReference type="Proteomes" id="UP000887574">
    <property type="component" value="Unplaced"/>
</dbReference>
<dbReference type="AlphaFoldDB" id="A0A915DF70"/>
<keyword evidence="1" id="KW-1185">Reference proteome</keyword>
<evidence type="ECO:0000313" key="2">
    <source>
        <dbReference type="WBParaSite" id="jg19234"/>
    </source>
</evidence>
<dbReference type="WBParaSite" id="jg19234">
    <property type="protein sequence ID" value="jg19234"/>
    <property type="gene ID" value="jg19234"/>
</dbReference>
<protein>
    <submittedName>
        <fullName evidence="2">Uncharacterized protein</fullName>
    </submittedName>
</protein>
<name>A0A915DF70_9BILA</name>
<accession>A0A915DF70</accession>
<proteinExistence type="predicted"/>
<reference evidence="2" key="1">
    <citation type="submission" date="2022-11" db="UniProtKB">
        <authorList>
            <consortium name="WormBaseParasite"/>
        </authorList>
    </citation>
    <scope>IDENTIFICATION</scope>
</reference>